<dbReference type="GO" id="GO:0006139">
    <property type="term" value="P:nucleobase-containing compound metabolic process"/>
    <property type="evidence" value="ECO:0007669"/>
    <property type="project" value="InterPro"/>
</dbReference>
<evidence type="ECO:0000313" key="3">
    <source>
        <dbReference type="Proteomes" id="UP000308652"/>
    </source>
</evidence>
<dbReference type="InterPro" id="IPR012337">
    <property type="entry name" value="RNaseH-like_sf"/>
</dbReference>
<proteinExistence type="predicted"/>
<feature type="domain" description="3'-5' exonuclease" evidence="1">
    <location>
        <begin position="28"/>
        <end position="207"/>
    </location>
</feature>
<organism evidence="2 3">
    <name type="scientific">Crucibulum laeve</name>
    <dbReference type="NCBI Taxonomy" id="68775"/>
    <lineage>
        <taxon>Eukaryota</taxon>
        <taxon>Fungi</taxon>
        <taxon>Dikarya</taxon>
        <taxon>Basidiomycota</taxon>
        <taxon>Agaricomycotina</taxon>
        <taxon>Agaricomycetes</taxon>
        <taxon>Agaricomycetidae</taxon>
        <taxon>Agaricales</taxon>
        <taxon>Agaricineae</taxon>
        <taxon>Nidulariaceae</taxon>
        <taxon>Crucibulum</taxon>
    </lineage>
</organism>
<dbReference type="GO" id="GO:0008408">
    <property type="term" value="F:3'-5' exonuclease activity"/>
    <property type="evidence" value="ECO:0007669"/>
    <property type="project" value="InterPro"/>
</dbReference>
<sequence length="248" mass="28068">MATQTVLADTIELVCKCLDDILPSNGTTATIAVDLEGDKLCREGTIAIMQLYREQSTTVWLIDVTTLKDLAFDTVNAEGRSLRGVLEDKDIKKIFYDVRNDSDALYHHYSIHIKNPYDLQILELAVRHHSRRQTRFLNGLARVIDQYLRPNAEWKAVKEAGVKLFRPSDGGSYKVFESRPLDPRIAAYCAQDVILLFDLGDVMKRILGHAYDRIWEDRVIAASNARVAETHSSTYRPNGPHKAISPII</sequence>
<dbReference type="Proteomes" id="UP000308652">
    <property type="component" value="Unassembled WGS sequence"/>
</dbReference>
<dbReference type="InterPro" id="IPR036397">
    <property type="entry name" value="RNaseH_sf"/>
</dbReference>
<dbReference type="PANTHER" id="PTHR43040">
    <property type="entry name" value="RIBONUCLEASE D"/>
    <property type="match status" value="1"/>
</dbReference>
<dbReference type="Gene3D" id="3.30.420.10">
    <property type="entry name" value="Ribonuclease H-like superfamily/Ribonuclease H"/>
    <property type="match status" value="1"/>
</dbReference>
<reference evidence="2 3" key="1">
    <citation type="journal article" date="2019" name="Nat. Ecol. Evol.">
        <title>Megaphylogeny resolves global patterns of mushroom evolution.</title>
        <authorList>
            <person name="Varga T."/>
            <person name="Krizsan K."/>
            <person name="Foldi C."/>
            <person name="Dima B."/>
            <person name="Sanchez-Garcia M."/>
            <person name="Sanchez-Ramirez S."/>
            <person name="Szollosi G.J."/>
            <person name="Szarkandi J.G."/>
            <person name="Papp V."/>
            <person name="Albert L."/>
            <person name="Andreopoulos W."/>
            <person name="Angelini C."/>
            <person name="Antonin V."/>
            <person name="Barry K.W."/>
            <person name="Bougher N.L."/>
            <person name="Buchanan P."/>
            <person name="Buyck B."/>
            <person name="Bense V."/>
            <person name="Catcheside P."/>
            <person name="Chovatia M."/>
            <person name="Cooper J."/>
            <person name="Damon W."/>
            <person name="Desjardin D."/>
            <person name="Finy P."/>
            <person name="Geml J."/>
            <person name="Haridas S."/>
            <person name="Hughes K."/>
            <person name="Justo A."/>
            <person name="Karasinski D."/>
            <person name="Kautmanova I."/>
            <person name="Kiss B."/>
            <person name="Kocsube S."/>
            <person name="Kotiranta H."/>
            <person name="LaButti K.M."/>
            <person name="Lechner B.E."/>
            <person name="Liimatainen K."/>
            <person name="Lipzen A."/>
            <person name="Lukacs Z."/>
            <person name="Mihaltcheva S."/>
            <person name="Morgado L.N."/>
            <person name="Niskanen T."/>
            <person name="Noordeloos M.E."/>
            <person name="Ohm R.A."/>
            <person name="Ortiz-Santana B."/>
            <person name="Ovrebo C."/>
            <person name="Racz N."/>
            <person name="Riley R."/>
            <person name="Savchenko A."/>
            <person name="Shiryaev A."/>
            <person name="Soop K."/>
            <person name="Spirin V."/>
            <person name="Szebenyi C."/>
            <person name="Tomsovsky M."/>
            <person name="Tulloss R.E."/>
            <person name="Uehling J."/>
            <person name="Grigoriev I.V."/>
            <person name="Vagvolgyi C."/>
            <person name="Papp T."/>
            <person name="Martin F.M."/>
            <person name="Miettinen O."/>
            <person name="Hibbett D.S."/>
            <person name="Nagy L.G."/>
        </authorList>
    </citation>
    <scope>NUCLEOTIDE SEQUENCE [LARGE SCALE GENOMIC DNA]</scope>
    <source>
        <strain evidence="2 3">CBS 166.37</strain>
    </source>
</reference>
<protein>
    <submittedName>
        <fullName evidence="2">Ribonuclease H-like domain-containing protein</fullName>
    </submittedName>
</protein>
<keyword evidence="3" id="KW-1185">Reference proteome</keyword>
<dbReference type="Pfam" id="PF01612">
    <property type="entry name" value="DNA_pol_A_exo1"/>
    <property type="match status" value="1"/>
</dbReference>
<accession>A0A5C3LZU8</accession>
<dbReference type="InterPro" id="IPR002562">
    <property type="entry name" value="3'-5'_exonuclease_dom"/>
</dbReference>
<dbReference type="GO" id="GO:0003676">
    <property type="term" value="F:nucleic acid binding"/>
    <property type="evidence" value="ECO:0007669"/>
    <property type="project" value="InterPro"/>
</dbReference>
<dbReference type="PANTHER" id="PTHR43040:SF1">
    <property type="entry name" value="RIBONUCLEASE D"/>
    <property type="match status" value="1"/>
</dbReference>
<dbReference type="OrthoDB" id="26838at2759"/>
<dbReference type="STRING" id="68775.A0A5C3LZU8"/>
<evidence type="ECO:0000259" key="1">
    <source>
        <dbReference type="Pfam" id="PF01612"/>
    </source>
</evidence>
<name>A0A5C3LZU8_9AGAR</name>
<dbReference type="AlphaFoldDB" id="A0A5C3LZU8"/>
<dbReference type="EMBL" id="ML213604">
    <property type="protein sequence ID" value="TFK38245.1"/>
    <property type="molecule type" value="Genomic_DNA"/>
</dbReference>
<gene>
    <name evidence="2" type="ORF">BDQ12DRAFT_735810</name>
</gene>
<dbReference type="SUPFAM" id="SSF53098">
    <property type="entry name" value="Ribonuclease H-like"/>
    <property type="match status" value="1"/>
</dbReference>
<evidence type="ECO:0000313" key="2">
    <source>
        <dbReference type="EMBL" id="TFK38245.1"/>
    </source>
</evidence>